<keyword evidence="1" id="KW-0812">Transmembrane</keyword>
<keyword evidence="3" id="KW-1185">Reference proteome</keyword>
<keyword evidence="1" id="KW-0472">Membrane</keyword>
<feature type="transmembrane region" description="Helical" evidence="1">
    <location>
        <begin position="153"/>
        <end position="175"/>
    </location>
</feature>
<accession>A0A371ITN2</accession>
<feature type="transmembrane region" description="Helical" evidence="1">
    <location>
        <begin position="76"/>
        <end position="93"/>
    </location>
</feature>
<dbReference type="OrthoDB" id="1757887at2"/>
<feature type="transmembrane region" description="Helical" evidence="1">
    <location>
        <begin position="105"/>
        <end position="130"/>
    </location>
</feature>
<dbReference type="AlphaFoldDB" id="A0A371ITN2"/>
<feature type="transmembrane region" description="Helical" evidence="1">
    <location>
        <begin position="273"/>
        <end position="303"/>
    </location>
</feature>
<comment type="caution">
    <text evidence="2">The sequence shown here is derived from an EMBL/GenBank/DDBJ whole genome shotgun (WGS) entry which is preliminary data.</text>
</comment>
<feature type="transmembrane region" description="Helical" evidence="1">
    <location>
        <begin position="211"/>
        <end position="229"/>
    </location>
</feature>
<name>A0A371ITN2_9FIRM</name>
<reference evidence="2 3" key="1">
    <citation type="journal article" date="2017" name="Genome Announc.">
        <title>Draft Genome Sequence of Romboutsia maritimum sp. nov. Strain CCRI-22766(T), Isolated from Coastal Estuarine Mud.</title>
        <authorList>
            <person name="Maheux A.F."/>
            <person name="Boudreau D.K."/>
            <person name="Berube E."/>
            <person name="Boissinot M."/>
            <person name="Raymond F."/>
            <person name="Brodeur S."/>
            <person name="Corbeil J."/>
            <person name="Brightwell G."/>
            <person name="Broda D."/>
            <person name="Omar R.F."/>
            <person name="Bergeron M.G."/>
        </authorList>
    </citation>
    <scope>NUCLEOTIDE SEQUENCE [LARGE SCALE GENOMIC DNA]</scope>
    <source>
        <strain evidence="2 3">CCRI-22766</strain>
    </source>
</reference>
<organism evidence="2 3">
    <name type="scientific">Romboutsia maritimum</name>
    <dbReference type="NCBI Taxonomy" id="2020948"/>
    <lineage>
        <taxon>Bacteria</taxon>
        <taxon>Bacillati</taxon>
        <taxon>Bacillota</taxon>
        <taxon>Clostridia</taxon>
        <taxon>Peptostreptococcales</taxon>
        <taxon>Peptostreptococcaceae</taxon>
        <taxon>Romboutsia</taxon>
    </lineage>
</organism>
<sequence length="327" mass="36722">MSTTKKLTEAAILSSLFIVSTIIAVGSGLGYGIYLDFIVPIFFCIICLKCEIKYTILSSVSSVLIVSLVLGNIGTAIWISQGMMIGILCGFLLSKSTTILDDMVYGSILGIIIMIFIDIYGSALIGYSFMQEFQGYSDILVNKFNIPRNIVDIAYYMVIGLFPFGTVFSIYYLSLIVGKKLNILKGNSKKKLLIMQSFKKCGRFICCSKKVFYGCVFFIFTMEIISILGIKSNNIYIKTVLMSAKYLCYYFVIRDGYTAIQNFILSKYQKISYARILTLVTITLLATMFKITAVILIIFNIILDTKINIRIEQINIINSYANSLVHK</sequence>
<feature type="transmembrane region" description="Helical" evidence="1">
    <location>
        <begin position="7"/>
        <end position="25"/>
    </location>
</feature>
<proteinExistence type="predicted"/>
<dbReference type="Proteomes" id="UP000243494">
    <property type="component" value="Unassembled WGS sequence"/>
</dbReference>
<keyword evidence="1" id="KW-1133">Transmembrane helix</keyword>
<feature type="transmembrane region" description="Helical" evidence="1">
    <location>
        <begin position="235"/>
        <end position="252"/>
    </location>
</feature>
<dbReference type="EMBL" id="NOJZ02000007">
    <property type="protein sequence ID" value="RDY23844.1"/>
    <property type="molecule type" value="Genomic_DNA"/>
</dbReference>
<evidence type="ECO:0000313" key="2">
    <source>
        <dbReference type="EMBL" id="RDY23844.1"/>
    </source>
</evidence>
<evidence type="ECO:0000256" key="1">
    <source>
        <dbReference type="SAM" id="Phobius"/>
    </source>
</evidence>
<protein>
    <submittedName>
        <fullName evidence="2">DUF2232 domain-containing protein</fullName>
    </submittedName>
</protein>
<evidence type="ECO:0000313" key="3">
    <source>
        <dbReference type="Proteomes" id="UP000243494"/>
    </source>
</evidence>
<gene>
    <name evidence="2" type="ORF">CHF27_005690</name>
</gene>